<keyword evidence="7 11" id="KW-0805">Transcription regulation</keyword>
<evidence type="ECO:0000256" key="5">
    <source>
        <dbReference type="ARBA" id="ARBA00023004"/>
    </source>
</evidence>
<evidence type="ECO:0000256" key="10">
    <source>
        <dbReference type="ARBA" id="ARBA00023163"/>
    </source>
</evidence>
<evidence type="ECO:0000256" key="1">
    <source>
        <dbReference type="ARBA" id="ARBA00004496"/>
    </source>
</evidence>
<dbReference type="GO" id="GO:0051539">
    <property type="term" value="F:4 iron, 4 sulfur cluster binding"/>
    <property type="evidence" value="ECO:0007669"/>
    <property type="project" value="UniProtKB-UniRule"/>
</dbReference>
<dbReference type="OrthoDB" id="5244115at2"/>
<comment type="caution">
    <text evidence="13">The sequence shown here is derived from an EMBL/GenBank/DDBJ whole genome shotgun (WGS) entry which is preliminary data.</text>
</comment>
<accession>W9GT30</accession>
<dbReference type="PANTHER" id="PTHR38839:SF2">
    <property type="entry name" value="TRANSCRIPTIONAL REGULATOR WHIB7-RELATED"/>
    <property type="match status" value="1"/>
</dbReference>
<dbReference type="InterPro" id="IPR003482">
    <property type="entry name" value="Whib"/>
</dbReference>
<comment type="cofactor">
    <cofactor evidence="11">
        <name>[4Fe-4S] cluster</name>
        <dbReference type="ChEBI" id="CHEBI:49883"/>
    </cofactor>
    <text evidence="11">Binds 1 [4Fe-4S] cluster per subunit. Following nitrosylation of the [4Fe-4S] cluster binds 1 [4Fe-8(NO)] cluster per subunit.</text>
</comment>
<dbReference type="AlphaFoldDB" id="W9GT30"/>
<reference evidence="14" key="1">
    <citation type="submission" date="2013-08" db="EMBL/GenBank/DDBJ databases">
        <title>Intrasporangium oryzae NRRL B-24470.</title>
        <authorList>
            <person name="Liu H."/>
            <person name="Wang G."/>
        </authorList>
    </citation>
    <scope>NUCLEOTIDE SEQUENCE [LARGE SCALE GENOMIC DNA]</scope>
    <source>
        <strain evidence="14">Q5-1</strain>
    </source>
</reference>
<dbReference type="Pfam" id="PF02467">
    <property type="entry name" value="Whib"/>
    <property type="match status" value="1"/>
</dbReference>
<feature type="domain" description="4Fe-4S Wbl-type" evidence="12">
    <location>
        <begin position="23"/>
        <end position="80"/>
    </location>
</feature>
<evidence type="ECO:0000256" key="11">
    <source>
        <dbReference type="HAMAP-Rule" id="MF_01479"/>
    </source>
</evidence>
<evidence type="ECO:0000256" key="2">
    <source>
        <dbReference type="ARBA" id="ARBA00006597"/>
    </source>
</evidence>
<dbReference type="Proteomes" id="UP000019494">
    <property type="component" value="Unassembled WGS sequence"/>
</dbReference>
<dbReference type="InterPro" id="IPR034768">
    <property type="entry name" value="4FE4S_WBL"/>
</dbReference>
<keyword evidence="4 11" id="KW-0479">Metal-binding</keyword>
<name>W9GT30_9MICO</name>
<comment type="function">
    <text evidence="11">Acts as a transcriptional regulator. Probably redox-responsive. The apo- but not holo-form probably binds DNA.</text>
</comment>
<feature type="binding site" evidence="11">
    <location>
        <position position="50"/>
    </location>
    <ligand>
        <name>[4Fe-4S] cluster</name>
        <dbReference type="ChEBI" id="CHEBI:49883"/>
    </ligand>
</feature>
<evidence type="ECO:0000313" key="13">
    <source>
        <dbReference type="EMBL" id="EWT07983.1"/>
    </source>
</evidence>
<dbReference type="GO" id="GO:0005737">
    <property type="term" value="C:cytoplasm"/>
    <property type="evidence" value="ECO:0007669"/>
    <property type="project" value="UniProtKB-SubCell"/>
</dbReference>
<dbReference type="GO" id="GO:0045892">
    <property type="term" value="P:negative regulation of DNA-templated transcription"/>
    <property type="evidence" value="ECO:0007669"/>
    <property type="project" value="TreeGrafter"/>
</dbReference>
<dbReference type="PANTHER" id="PTHR38839">
    <property type="entry name" value="TRANSCRIPTIONAL REGULATOR WHID-RELATED"/>
    <property type="match status" value="1"/>
</dbReference>
<evidence type="ECO:0000256" key="4">
    <source>
        <dbReference type="ARBA" id="ARBA00022723"/>
    </source>
</evidence>
<comment type="PTM">
    <text evidence="11">The Fe-S cluster can be nitrosylated by nitric oxide (NO).</text>
</comment>
<dbReference type="PATRIC" id="fig|584657.3.peg.49"/>
<comment type="subcellular location">
    <subcellularLocation>
        <location evidence="1 11">Cytoplasm</location>
    </subcellularLocation>
</comment>
<evidence type="ECO:0000256" key="9">
    <source>
        <dbReference type="ARBA" id="ARBA00023157"/>
    </source>
</evidence>
<dbReference type="PROSITE" id="PS51674">
    <property type="entry name" value="4FE4S_WBL"/>
    <property type="match status" value="1"/>
</dbReference>
<dbReference type="GO" id="GO:0047134">
    <property type="term" value="F:protein-disulfide reductase [NAD(P)H] activity"/>
    <property type="evidence" value="ECO:0007669"/>
    <property type="project" value="TreeGrafter"/>
</dbReference>
<feature type="binding site" evidence="11">
    <location>
        <position position="47"/>
    </location>
    <ligand>
        <name>[4Fe-4S] cluster</name>
        <dbReference type="ChEBI" id="CHEBI:49883"/>
    </ligand>
</feature>
<feature type="binding site" evidence="11">
    <location>
        <position position="24"/>
    </location>
    <ligand>
        <name>[4Fe-4S] cluster</name>
        <dbReference type="ChEBI" id="CHEBI:49883"/>
    </ligand>
</feature>
<keyword evidence="14" id="KW-1185">Reference proteome</keyword>
<dbReference type="HAMAP" id="MF_01479">
    <property type="entry name" value="WhiB"/>
    <property type="match status" value="1"/>
</dbReference>
<dbReference type="GO" id="GO:0003677">
    <property type="term" value="F:DNA binding"/>
    <property type="evidence" value="ECO:0007669"/>
    <property type="project" value="UniProtKB-UniRule"/>
</dbReference>
<keyword evidence="10 11" id="KW-0804">Transcription</keyword>
<evidence type="ECO:0000313" key="14">
    <source>
        <dbReference type="Proteomes" id="UP000019494"/>
    </source>
</evidence>
<keyword evidence="8 11" id="KW-0238">DNA-binding</keyword>
<evidence type="ECO:0000256" key="8">
    <source>
        <dbReference type="ARBA" id="ARBA00023125"/>
    </source>
</evidence>
<organism evidence="13 14">
    <name type="scientific">Intrasporangium chromatireducens Q5-1</name>
    <dbReference type="NCBI Taxonomy" id="584657"/>
    <lineage>
        <taxon>Bacteria</taxon>
        <taxon>Bacillati</taxon>
        <taxon>Actinomycetota</taxon>
        <taxon>Actinomycetes</taxon>
        <taxon>Micrococcales</taxon>
        <taxon>Intrasporangiaceae</taxon>
        <taxon>Intrasporangium</taxon>
    </lineage>
</organism>
<comment type="PTM">
    <text evidence="11">Upon Fe-S cluster removal intramolecular disulfide bonds are formed.</text>
</comment>
<keyword evidence="11" id="KW-0963">Cytoplasm</keyword>
<dbReference type="GO" id="GO:0045454">
    <property type="term" value="P:cell redox homeostasis"/>
    <property type="evidence" value="ECO:0007669"/>
    <property type="project" value="TreeGrafter"/>
</dbReference>
<dbReference type="GO" id="GO:0035731">
    <property type="term" value="F:dinitrosyl-iron complex binding"/>
    <property type="evidence" value="ECO:0007669"/>
    <property type="project" value="UniProtKB-UniRule"/>
</dbReference>
<keyword evidence="6 11" id="KW-0411">Iron-sulfur</keyword>
<keyword evidence="5 11" id="KW-0408">Iron</keyword>
<dbReference type="GO" id="GO:0046872">
    <property type="term" value="F:metal ion binding"/>
    <property type="evidence" value="ECO:0007669"/>
    <property type="project" value="UniProtKB-KW"/>
</dbReference>
<dbReference type="RefSeq" id="WP_051517992.1">
    <property type="nucleotide sequence ID" value="NZ_AWQS01000001.1"/>
</dbReference>
<dbReference type="EMBL" id="AWQS01000001">
    <property type="protein sequence ID" value="EWT07983.1"/>
    <property type="molecule type" value="Genomic_DNA"/>
</dbReference>
<keyword evidence="9 11" id="KW-1015">Disulfide bond</keyword>
<feature type="binding site" evidence="11">
    <location>
        <position position="56"/>
    </location>
    <ligand>
        <name>[4Fe-4S] cluster</name>
        <dbReference type="ChEBI" id="CHEBI:49883"/>
    </ligand>
</feature>
<evidence type="ECO:0000256" key="3">
    <source>
        <dbReference type="ARBA" id="ARBA00022485"/>
    </source>
</evidence>
<sequence>MQDPAARAIVPVDLPHRGRTGIPCQDNDAELWFAEDPDDVELAKSLCLACPMREACLAGALERGEPWGVWGGQLLAHGVIVGGKRRRGRPRRNEAA</sequence>
<proteinExistence type="inferred from homology"/>
<gene>
    <name evidence="11" type="primary">whiB</name>
    <name evidence="13" type="ORF">N864_11760</name>
</gene>
<protein>
    <recommendedName>
        <fullName evidence="11">Transcriptional regulator WhiB</fullName>
    </recommendedName>
</protein>
<comment type="similarity">
    <text evidence="2 11">Belongs to the WhiB family.</text>
</comment>
<evidence type="ECO:0000256" key="6">
    <source>
        <dbReference type="ARBA" id="ARBA00023014"/>
    </source>
</evidence>
<evidence type="ECO:0000256" key="7">
    <source>
        <dbReference type="ARBA" id="ARBA00023015"/>
    </source>
</evidence>
<evidence type="ECO:0000259" key="12">
    <source>
        <dbReference type="PROSITE" id="PS51674"/>
    </source>
</evidence>
<keyword evidence="3 11" id="KW-0004">4Fe-4S</keyword>